<dbReference type="OrthoDB" id="4348522at2759"/>
<comment type="caution">
    <text evidence="3">The sequence shown here is derived from an EMBL/GenBank/DDBJ whole genome shotgun (WGS) entry which is preliminary data.</text>
</comment>
<dbReference type="GO" id="GO:0061630">
    <property type="term" value="F:ubiquitin protein ligase activity"/>
    <property type="evidence" value="ECO:0007669"/>
    <property type="project" value="TreeGrafter"/>
</dbReference>
<dbReference type="InterPro" id="IPR001841">
    <property type="entry name" value="Znf_RING"/>
</dbReference>
<dbReference type="GO" id="GO:0006511">
    <property type="term" value="P:ubiquitin-dependent protein catabolic process"/>
    <property type="evidence" value="ECO:0007669"/>
    <property type="project" value="TreeGrafter"/>
</dbReference>
<dbReference type="Pfam" id="PF13639">
    <property type="entry name" value="zf-RING_2"/>
    <property type="match status" value="1"/>
</dbReference>
<name>A0A9J6B5F7_SOLCO</name>
<keyword evidence="1" id="KW-0479">Metal-binding</keyword>
<dbReference type="InterPro" id="IPR051826">
    <property type="entry name" value="E3_ubiquitin-ligase_domain"/>
</dbReference>
<protein>
    <recommendedName>
        <fullName evidence="2">RING-type domain-containing protein</fullName>
    </recommendedName>
</protein>
<proteinExistence type="predicted"/>
<keyword evidence="1" id="KW-0862">Zinc</keyword>
<gene>
    <name evidence="3" type="ORF">H5410_003589</name>
</gene>
<evidence type="ECO:0000256" key="1">
    <source>
        <dbReference type="PROSITE-ProRule" id="PRU00175"/>
    </source>
</evidence>
<dbReference type="Gene3D" id="3.30.40.10">
    <property type="entry name" value="Zinc/RING finger domain, C3HC4 (zinc finger)"/>
    <property type="match status" value="1"/>
</dbReference>
<keyword evidence="1" id="KW-0863">Zinc-finger</keyword>
<sequence>YQTSVISIENTLFTASNNHFYRCYNYNDAFHITFTIDLSFFFRCPSCFYHQVLNNYTINCPICMVEFGIDSKASQLPCKHFFHNDCIVTWLINNNTCPLCRHNYHKKMNKKLKTICKVFWMVKLLIENFKIIILI</sequence>
<keyword evidence="4" id="KW-1185">Reference proteome</keyword>
<dbReference type="AlphaFoldDB" id="A0A9J6B5F7"/>
<reference evidence="3 4" key="1">
    <citation type="submission" date="2020-09" db="EMBL/GenBank/DDBJ databases">
        <title>De no assembly of potato wild relative species, Solanum commersonii.</title>
        <authorList>
            <person name="Cho K."/>
        </authorList>
    </citation>
    <scope>NUCLEOTIDE SEQUENCE [LARGE SCALE GENOMIC DNA]</scope>
    <source>
        <strain evidence="3">LZ3.2</strain>
        <tissue evidence="3">Leaf</tissue>
    </source>
</reference>
<dbReference type="SUPFAM" id="SSF57850">
    <property type="entry name" value="RING/U-box"/>
    <property type="match status" value="1"/>
</dbReference>
<dbReference type="GO" id="GO:0008270">
    <property type="term" value="F:zinc ion binding"/>
    <property type="evidence" value="ECO:0007669"/>
    <property type="project" value="UniProtKB-KW"/>
</dbReference>
<dbReference type="Proteomes" id="UP000824120">
    <property type="component" value="Chromosome 1"/>
</dbReference>
<accession>A0A9J6B5F7</accession>
<feature type="non-terminal residue" evidence="3">
    <location>
        <position position="135"/>
    </location>
</feature>
<evidence type="ECO:0000313" key="3">
    <source>
        <dbReference type="EMBL" id="KAG5631872.1"/>
    </source>
</evidence>
<dbReference type="InterPro" id="IPR013083">
    <property type="entry name" value="Znf_RING/FYVE/PHD"/>
</dbReference>
<dbReference type="EMBL" id="JACXVP010000001">
    <property type="protein sequence ID" value="KAG5631872.1"/>
    <property type="molecule type" value="Genomic_DNA"/>
</dbReference>
<dbReference type="PANTHER" id="PTHR22765">
    <property type="entry name" value="RING FINGER AND PROTEASE ASSOCIATED DOMAIN-CONTAINING"/>
    <property type="match status" value="1"/>
</dbReference>
<dbReference type="SMART" id="SM00184">
    <property type="entry name" value="RING"/>
    <property type="match status" value="1"/>
</dbReference>
<organism evidence="3 4">
    <name type="scientific">Solanum commersonii</name>
    <name type="common">Commerson's wild potato</name>
    <name type="synonym">Commerson's nightshade</name>
    <dbReference type="NCBI Taxonomy" id="4109"/>
    <lineage>
        <taxon>Eukaryota</taxon>
        <taxon>Viridiplantae</taxon>
        <taxon>Streptophyta</taxon>
        <taxon>Embryophyta</taxon>
        <taxon>Tracheophyta</taxon>
        <taxon>Spermatophyta</taxon>
        <taxon>Magnoliopsida</taxon>
        <taxon>eudicotyledons</taxon>
        <taxon>Gunneridae</taxon>
        <taxon>Pentapetalae</taxon>
        <taxon>asterids</taxon>
        <taxon>lamiids</taxon>
        <taxon>Solanales</taxon>
        <taxon>Solanaceae</taxon>
        <taxon>Solanoideae</taxon>
        <taxon>Solaneae</taxon>
        <taxon>Solanum</taxon>
    </lineage>
</organism>
<feature type="domain" description="RING-type" evidence="2">
    <location>
        <begin position="60"/>
        <end position="101"/>
    </location>
</feature>
<evidence type="ECO:0000313" key="4">
    <source>
        <dbReference type="Proteomes" id="UP000824120"/>
    </source>
</evidence>
<dbReference type="PROSITE" id="PS50089">
    <property type="entry name" value="ZF_RING_2"/>
    <property type="match status" value="1"/>
</dbReference>
<evidence type="ECO:0000259" key="2">
    <source>
        <dbReference type="PROSITE" id="PS50089"/>
    </source>
</evidence>